<dbReference type="NCBIfam" id="TIGR01260">
    <property type="entry name" value="ATP_synt_c"/>
    <property type="match status" value="1"/>
</dbReference>
<evidence type="ECO:0000313" key="15">
    <source>
        <dbReference type="EMBL" id="MDM5147206.1"/>
    </source>
</evidence>
<comment type="caution">
    <text evidence="15">The sequence shown here is derived from an EMBL/GenBank/DDBJ whole genome shotgun (WGS) entry which is preliminary data.</text>
</comment>
<evidence type="ECO:0000256" key="5">
    <source>
        <dbReference type="ARBA" id="ARBA00022692"/>
    </source>
</evidence>
<keyword evidence="10 13" id="KW-0472">Membrane</keyword>
<feature type="transmembrane region" description="Helical" evidence="13">
    <location>
        <begin position="6"/>
        <end position="25"/>
    </location>
</feature>
<dbReference type="NCBIfam" id="NF005363">
    <property type="entry name" value="PRK06876.1"/>
    <property type="match status" value="1"/>
</dbReference>
<keyword evidence="7 13" id="KW-1133">Transmembrane helix</keyword>
<keyword evidence="9 13" id="KW-0446">Lipid-binding</keyword>
<dbReference type="PRINTS" id="PR00124">
    <property type="entry name" value="ATPASEC"/>
</dbReference>
<dbReference type="InterPro" id="IPR020537">
    <property type="entry name" value="ATP_synth_F0_csu_DDCD_BS"/>
</dbReference>
<dbReference type="InterPro" id="IPR000454">
    <property type="entry name" value="ATP_synth_F0_csu"/>
</dbReference>
<organism evidence="15 16">
    <name type="scientific">Candidatus Doriopsillibacter californiensis</name>
    <dbReference type="NCBI Taxonomy" id="2970740"/>
    <lineage>
        <taxon>Bacteria</taxon>
        <taxon>Pseudomonadati</taxon>
        <taxon>Pseudomonadota</taxon>
        <taxon>Gammaproteobacteria</taxon>
        <taxon>Candidatus Tethybacterales</taxon>
        <taxon>Candidatus Persebacteraceae</taxon>
        <taxon>Candidatus Doriopsillibacter</taxon>
    </lineage>
</organism>
<dbReference type="InterPro" id="IPR005953">
    <property type="entry name" value="ATP_synth_csu_bac/chlpt"/>
</dbReference>
<reference evidence="15" key="2">
    <citation type="journal article" date="2023" name="Microbiome">
        <title>Synthase-selected sorting approach identifies a beta-lactone synthase in a nudibranch symbiotic bacterium.</title>
        <authorList>
            <person name="Dzunkova M."/>
            <person name="La Clair J.J."/>
            <person name="Tyml T."/>
            <person name="Doud D."/>
            <person name="Schulz F."/>
            <person name="Piquer-Esteban S."/>
            <person name="Porcel Sanchis D."/>
            <person name="Osborn A."/>
            <person name="Robinson D."/>
            <person name="Louie K.B."/>
            <person name="Bowen B.P."/>
            <person name="Bowers R.M."/>
            <person name="Lee J."/>
            <person name="Arnau V."/>
            <person name="Diaz-Villanueva W."/>
            <person name="Stepanauskas R."/>
            <person name="Gosliner T."/>
            <person name="Date S.V."/>
            <person name="Northen T.R."/>
            <person name="Cheng J.F."/>
            <person name="Burkart M.D."/>
            <person name="Woyke T."/>
        </authorList>
    </citation>
    <scope>NUCLEOTIDE SEQUENCE</scope>
    <source>
        <strain evidence="15">Df01</strain>
    </source>
</reference>
<dbReference type="PROSITE" id="PS00605">
    <property type="entry name" value="ATPASE_C"/>
    <property type="match status" value="1"/>
</dbReference>
<proteinExistence type="inferred from homology"/>
<evidence type="ECO:0000256" key="12">
    <source>
        <dbReference type="ARBA" id="ARBA00025198"/>
    </source>
</evidence>
<sequence length="70" mass="7051">MSKGLAAIGGGLAAMGAAIGIGILAGRLLEAISRQPELEGKLMGRFFLTVGLTDAVPIIAIVLAMIVLFA</sequence>
<keyword evidence="8 13" id="KW-0406">Ion transport</keyword>
<feature type="transmembrane region" description="Helical" evidence="13">
    <location>
        <begin position="46"/>
        <end position="69"/>
    </location>
</feature>
<feature type="site" description="Reversibly protonated during proton transport" evidence="13">
    <location>
        <position position="54"/>
    </location>
</feature>
<dbReference type="InterPro" id="IPR038662">
    <property type="entry name" value="ATP_synth_F0_csu_sf"/>
</dbReference>
<dbReference type="CDD" id="cd18185">
    <property type="entry name" value="ATP-synt_Fo_c_ATPE"/>
    <property type="match status" value="1"/>
</dbReference>
<comment type="subcellular location">
    <subcellularLocation>
        <location evidence="13">Cell membrane</location>
        <topology evidence="13">Multi-pass membrane protein</topology>
    </subcellularLocation>
    <subcellularLocation>
        <location evidence="1">Membrane</location>
        <topology evidence="1">Multi-pass membrane protein</topology>
    </subcellularLocation>
</comment>
<comment type="function">
    <text evidence="12 13">F(1)F(0) ATP synthase produces ATP from ADP in the presence of a proton or sodium gradient. F-type ATPases consist of two structural domains, F(1) containing the extramembraneous catalytic core and F(0) containing the membrane proton channel, linked together by a central stalk and a peripheral stalk. During catalysis, ATP synthesis in the catalytic domain of F(1) is coupled via a rotary mechanism of the central stalk subunits to proton translocation.</text>
</comment>
<name>A0ABT7QKG7_9GAMM</name>
<comment type="function">
    <text evidence="13">Key component of the F(0) channel; it plays a direct role in translocation across the membrane. A homomeric c-ring of between 10-14 subunits forms the central stalk rotor element with the F(1) delta and epsilon subunits.</text>
</comment>
<evidence type="ECO:0000259" key="14">
    <source>
        <dbReference type="Pfam" id="PF00137"/>
    </source>
</evidence>
<gene>
    <name evidence="13 15" type="primary">atpE</name>
    <name evidence="15" type="ORF">NQX30_02285</name>
</gene>
<evidence type="ECO:0000256" key="9">
    <source>
        <dbReference type="ARBA" id="ARBA00023121"/>
    </source>
</evidence>
<evidence type="ECO:0000256" key="13">
    <source>
        <dbReference type="HAMAP-Rule" id="MF_01396"/>
    </source>
</evidence>
<evidence type="ECO:0000256" key="7">
    <source>
        <dbReference type="ARBA" id="ARBA00022989"/>
    </source>
</evidence>
<evidence type="ECO:0000256" key="1">
    <source>
        <dbReference type="ARBA" id="ARBA00004141"/>
    </source>
</evidence>
<dbReference type="InterPro" id="IPR035921">
    <property type="entry name" value="F/V-ATP_Csub_sf"/>
</dbReference>
<evidence type="ECO:0000256" key="4">
    <source>
        <dbReference type="ARBA" id="ARBA00022547"/>
    </source>
</evidence>
<keyword evidence="11 13" id="KW-0066">ATP synthesis</keyword>
<protein>
    <recommendedName>
        <fullName evidence="13">ATP synthase subunit c</fullName>
    </recommendedName>
    <alternativeName>
        <fullName evidence="13">ATP synthase F(0) sector subunit c</fullName>
    </alternativeName>
    <alternativeName>
        <fullName evidence="13">F-type ATPase subunit c</fullName>
        <shortName evidence="13">F-ATPase subunit c</shortName>
    </alternativeName>
    <alternativeName>
        <fullName evidence="13">Lipid-binding protein</fullName>
    </alternativeName>
</protein>
<dbReference type="SUPFAM" id="SSF81333">
    <property type="entry name" value="F1F0 ATP synthase subunit C"/>
    <property type="match status" value="1"/>
</dbReference>
<keyword evidence="4 13" id="KW-0138">CF(0)</keyword>
<comment type="similarity">
    <text evidence="2 13">Belongs to the ATPase C chain family.</text>
</comment>
<evidence type="ECO:0000256" key="3">
    <source>
        <dbReference type="ARBA" id="ARBA00022448"/>
    </source>
</evidence>
<dbReference type="HAMAP" id="MF_01396">
    <property type="entry name" value="ATP_synth_c_bact"/>
    <property type="match status" value="1"/>
</dbReference>
<dbReference type="EMBL" id="JANQAO010000001">
    <property type="protein sequence ID" value="MDM5147206.1"/>
    <property type="molecule type" value="Genomic_DNA"/>
</dbReference>
<dbReference type="InterPro" id="IPR002379">
    <property type="entry name" value="ATPase_proteolipid_c-like_dom"/>
</dbReference>
<evidence type="ECO:0000313" key="16">
    <source>
        <dbReference type="Proteomes" id="UP001168167"/>
    </source>
</evidence>
<reference evidence="15" key="1">
    <citation type="submission" date="2022-08" db="EMBL/GenBank/DDBJ databases">
        <authorList>
            <person name="Dzunkova M."/>
            <person name="La Clair J."/>
            <person name="Tyml T."/>
            <person name="Doud D."/>
            <person name="Schulz F."/>
            <person name="Piquer S."/>
            <person name="Porcel Sanchis D."/>
            <person name="Osborn A."/>
            <person name="Robinson D."/>
            <person name="Louie K.B."/>
            <person name="Bowen B.P."/>
            <person name="Bowers R."/>
            <person name="Lee J."/>
            <person name="Arnau Llombart V."/>
            <person name="Diaz Villanueva W."/>
            <person name="Gosliner T."/>
            <person name="Northen T."/>
            <person name="Cheng J.-F."/>
            <person name="Burkart M.D."/>
            <person name="Woyke T."/>
        </authorList>
    </citation>
    <scope>NUCLEOTIDE SEQUENCE</scope>
    <source>
        <strain evidence="15">Df01</strain>
    </source>
</reference>
<dbReference type="Gene3D" id="1.20.20.10">
    <property type="entry name" value="F1F0 ATP synthase subunit C"/>
    <property type="match status" value="1"/>
</dbReference>
<keyword evidence="6 13" id="KW-0375">Hydrogen ion transport</keyword>
<evidence type="ECO:0000256" key="6">
    <source>
        <dbReference type="ARBA" id="ARBA00022781"/>
    </source>
</evidence>
<keyword evidence="3 13" id="KW-0813">Transport</keyword>
<evidence type="ECO:0000256" key="8">
    <source>
        <dbReference type="ARBA" id="ARBA00023065"/>
    </source>
</evidence>
<evidence type="ECO:0000256" key="10">
    <source>
        <dbReference type="ARBA" id="ARBA00023136"/>
    </source>
</evidence>
<evidence type="ECO:0000256" key="2">
    <source>
        <dbReference type="ARBA" id="ARBA00006704"/>
    </source>
</evidence>
<dbReference type="Proteomes" id="UP001168167">
    <property type="component" value="Unassembled WGS sequence"/>
</dbReference>
<evidence type="ECO:0000256" key="11">
    <source>
        <dbReference type="ARBA" id="ARBA00023310"/>
    </source>
</evidence>
<keyword evidence="13" id="KW-1003">Cell membrane</keyword>
<accession>A0ABT7QKG7</accession>
<feature type="domain" description="V-ATPase proteolipid subunit C-like" evidence="14">
    <location>
        <begin position="6"/>
        <end position="66"/>
    </location>
</feature>
<keyword evidence="16" id="KW-1185">Reference proteome</keyword>
<keyword evidence="5 13" id="KW-0812">Transmembrane</keyword>
<dbReference type="Pfam" id="PF00137">
    <property type="entry name" value="ATP-synt_C"/>
    <property type="match status" value="1"/>
</dbReference>